<dbReference type="Gene3D" id="3.90.550.10">
    <property type="entry name" value="Spore Coat Polysaccharide Biosynthesis Protein SpsA, Chain A"/>
    <property type="match status" value="1"/>
</dbReference>
<dbReference type="SUPFAM" id="SSF53448">
    <property type="entry name" value="Nucleotide-diphospho-sugar transferases"/>
    <property type="match status" value="1"/>
</dbReference>
<reference evidence="2 3" key="1">
    <citation type="submission" date="2016-11" db="EMBL/GenBank/DDBJ databases">
        <title>Mixed transmission modes and dynamic genome evolution in an obligate animal-bacterial symbiosis.</title>
        <authorList>
            <person name="Russell S.L."/>
            <person name="Corbett-Detig R.B."/>
            <person name="Cavanaugh C.M."/>
        </authorList>
    </citation>
    <scope>NUCLEOTIDE SEQUENCE [LARGE SCALE GENOMIC DNA]</scope>
    <source>
        <strain evidence="2">Sveles-Q1</strain>
    </source>
</reference>
<dbReference type="InterPro" id="IPR029044">
    <property type="entry name" value="Nucleotide-diphossugar_trans"/>
</dbReference>
<dbReference type="CDD" id="cd04196">
    <property type="entry name" value="GT_2_like_d"/>
    <property type="match status" value="1"/>
</dbReference>
<dbReference type="RefSeq" id="WP_078484696.1">
    <property type="nucleotide sequence ID" value="NZ_MPRL01000071.1"/>
</dbReference>
<evidence type="ECO:0000313" key="3">
    <source>
        <dbReference type="Proteomes" id="UP000191110"/>
    </source>
</evidence>
<evidence type="ECO:0000259" key="1">
    <source>
        <dbReference type="Pfam" id="PF00535"/>
    </source>
</evidence>
<sequence>MVTVSVALCTYNGTRFLAQQLDSILAQSHRPDEIVVCDDASHDGTVEIIEEYSRAYPGLFRSVYNERNLGYIKNFQQAVLLCNGDLIFLSDQDDIWHENKVSTLVDSMQENEGAGYAFSDAVLVDEAGKGIGRELWRSVGFSLRKRDRYLQHHLQGEMLLARNYVTGAALCFRGHLKGLVSPFPGFMVHDHWLALAFSTQGHYGVAVEEPLFQYRLHSGQSLGLKVRSPIKEVIHGWHLKRMKLRKLIEVEAIATWFRSTLGVEGYRERCGFVDEKMAYCNKRLEIGRERVFHKRVTRIVAMLMRGEYGRFESNMTLFKDILS</sequence>
<gene>
    <name evidence="2" type="ORF">BOW53_13930</name>
</gene>
<dbReference type="OrthoDB" id="9802649at2"/>
<dbReference type="EMBL" id="MPRL01000071">
    <property type="protein sequence ID" value="OOZ38851.1"/>
    <property type="molecule type" value="Genomic_DNA"/>
</dbReference>
<dbReference type="Proteomes" id="UP000191110">
    <property type="component" value="Unassembled WGS sequence"/>
</dbReference>
<dbReference type="GO" id="GO:0016758">
    <property type="term" value="F:hexosyltransferase activity"/>
    <property type="evidence" value="ECO:0007669"/>
    <property type="project" value="UniProtKB-ARBA"/>
</dbReference>
<dbReference type="InterPro" id="IPR001173">
    <property type="entry name" value="Glyco_trans_2-like"/>
</dbReference>
<name>A0A1T2L198_9GAMM</name>
<accession>A0A1T2L198</accession>
<evidence type="ECO:0000313" key="2">
    <source>
        <dbReference type="EMBL" id="OOZ38851.1"/>
    </source>
</evidence>
<dbReference type="AlphaFoldDB" id="A0A1T2L198"/>
<protein>
    <recommendedName>
        <fullName evidence="1">Glycosyltransferase 2-like domain-containing protein</fullName>
    </recommendedName>
</protein>
<dbReference type="Pfam" id="PF00535">
    <property type="entry name" value="Glycos_transf_2"/>
    <property type="match status" value="1"/>
</dbReference>
<comment type="caution">
    <text evidence="2">The sequence shown here is derived from an EMBL/GenBank/DDBJ whole genome shotgun (WGS) entry which is preliminary data.</text>
</comment>
<keyword evidence="3" id="KW-1185">Reference proteome</keyword>
<proteinExistence type="predicted"/>
<dbReference type="PANTHER" id="PTHR22916">
    <property type="entry name" value="GLYCOSYLTRANSFERASE"/>
    <property type="match status" value="1"/>
</dbReference>
<feature type="domain" description="Glycosyltransferase 2-like" evidence="1">
    <location>
        <begin position="5"/>
        <end position="116"/>
    </location>
</feature>
<organism evidence="2 3">
    <name type="scientific">Solemya pervernicosa gill symbiont</name>
    <dbReference type="NCBI Taxonomy" id="642797"/>
    <lineage>
        <taxon>Bacteria</taxon>
        <taxon>Pseudomonadati</taxon>
        <taxon>Pseudomonadota</taxon>
        <taxon>Gammaproteobacteria</taxon>
        <taxon>sulfur-oxidizing symbionts</taxon>
    </lineage>
</organism>
<dbReference type="PANTHER" id="PTHR22916:SF3">
    <property type="entry name" value="UDP-GLCNAC:BETAGAL BETA-1,3-N-ACETYLGLUCOSAMINYLTRANSFERASE-LIKE PROTEIN 1"/>
    <property type="match status" value="1"/>
</dbReference>